<evidence type="ECO:0000313" key="3">
    <source>
        <dbReference type="Proteomes" id="UP000318571"/>
    </source>
</evidence>
<accession>A0A553NE54</accession>
<feature type="compositionally biased region" description="Acidic residues" evidence="1">
    <location>
        <begin position="515"/>
        <end position="532"/>
    </location>
</feature>
<organism evidence="2 3">
    <name type="scientific">Tigriopus californicus</name>
    <name type="common">Marine copepod</name>
    <dbReference type="NCBI Taxonomy" id="6832"/>
    <lineage>
        <taxon>Eukaryota</taxon>
        <taxon>Metazoa</taxon>
        <taxon>Ecdysozoa</taxon>
        <taxon>Arthropoda</taxon>
        <taxon>Crustacea</taxon>
        <taxon>Multicrustacea</taxon>
        <taxon>Hexanauplia</taxon>
        <taxon>Copepoda</taxon>
        <taxon>Harpacticoida</taxon>
        <taxon>Harpacticidae</taxon>
        <taxon>Tigriopus</taxon>
    </lineage>
</organism>
<gene>
    <name evidence="2" type="ORF">TCAL_10247</name>
</gene>
<proteinExistence type="predicted"/>
<dbReference type="Proteomes" id="UP000318571">
    <property type="component" value="Chromosome 10"/>
</dbReference>
<keyword evidence="3" id="KW-1185">Reference proteome</keyword>
<dbReference type="InterPro" id="IPR036621">
    <property type="entry name" value="Anticodon-bd_dom_sf"/>
</dbReference>
<evidence type="ECO:0000256" key="1">
    <source>
        <dbReference type="SAM" id="MobiDB-lite"/>
    </source>
</evidence>
<dbReference type="SUPFAM" id="SSF52954">
    <property type="entry name" value="Class II aaRS ABD-related"/>
    <property type="match status" value="1"/>
</dbReference>
<sequence>MLAKAVDKLLQGHWLKRAQTQGTFTLGVNGHQLQENLMARYKASLETFVSLDDHHCPCEDNVITLNDTTIRVESPVVRSCQVNFQRDNPDKWKWRYNDFLRVRRRFWKNFLVDPASVQVREESPTSDAPKASISCNFEGLNLGLSSLASSTEPLERMDLIEPDKLALSTNLDMATLTLLLDSVRTRQFIPSTRIALHTQLAPFQTAFVVQNPSADLVDLQELLTILAQEKGIRVFNEASNDHLADLFGIPYQVVLTENSLSTGVVLLRDSVTCWYEEIHVAHVVRRLVQIYQERDCPDSWSRSNGPDNVCVAAPKASHSLHCNETSEKKSLRRDKNMVDENGFPQASAYFTPEFKDFVAKKLSEHMDRTFKEKTVKSPRLPSLSSPSPSPLSSSTRSNPAASSLTTVQDPLPQPEALPTTTHQSPLKSCPELENPSPPGPLDGDSSQRQRHKKVLPGAFTLPSSSSRSDVQSSSPINLSFNNDDSGVRLFSNGPKIRLPPGCWGPFGLPSSQDELVNDDDDDDGHDDDDDDE</sequence>
<dbReference type="AlphaFoldDB" id="A0A553NE54"/>
<comment type="caution">
    <text evidence="2">The sequence shown here is derived from an EMBL/GenBank/DDBJ whole genome shotgun (WGS) entry which is preliminary data.</text>
</comment>
<feature type="non-terminal residue" evidence="2">
    <location>
        <position position="532"/>
    </location>
</feature>
<dbReference type="STRING" id="6832.A0A553NE54"/>
<feature type="compositionally biased region" description="Low complexity" evidence="1">
    <location>
        <begin position="377"/>
        <end position="403"/>
    </location>
</feature>
<feature type="compositionally biased region" description="Low complexity" evidence="1">
    <location>
        <begin position="463"/>
        <end position="474"/>
    </location>
</feature>
<name>A0A553NE54_TIGCA</name>
<reference evidence="2 3" key="1">
    <citation type="journal article" date="2018" name="Nat. Ecol. Evol.">
        <title>Genomic signatures of mitonuclear coevolution across populations of Tigriopus californicus.</title>
        <authorList>
            <person name="Barreto F.S."/>
            <person name="Watson E.T."/>
            <person name="Lima T.G."/>
            <person name="Willett C.S."/>
            <person name="Edmands S."/>
            <person name="Li W."/>
            <person name="Burton R.S."/>
        </authorList>
    </citation>
    <scope>NUCLEOTIDE SEQUENCE [LARGE SCALE GENOMIC DNA]</scope>
    <source>
        <strain evidence="2 3">San Diego</strain>
    </source>
</reference>
<dbReference type="EMBL" id="VCGU01000458">
    <property type="protein sequence ID" value="TRY63722.1"/>
    <property type="molecule type" value="Genomic_DNA"/>
</dbReference>
<feature type="region of interest" description="Disordered" evidence="1">
    <location>
        <begin position="370"/>
        <end position="532"/>
    </location>
</feature>
<evidence type="ECO:0000313" key="2">
    <source>
        <dbReference type="EMBL" id="TRY63722.1"/>
    </source>
</evidence>
<protein>
    <submittedName>
        <fullName evidence="2">Uncharacterized protein</fullName>
    </submittedName>
</protein>
<feature type="compositionally biased region" description="Polar residues" evidence="1">
    <location>
        <begin position="475"/>
        <end position="484"/>
    </location>
</feature>
<dbReference type="Gene3D" id="3.40.50.800">
    <property type="entry name" value="Anticodon-binding domain"/>
    <property type="match status" value="1"/>
</dbReference>